<dbReference type="InterPro" id="IPR036693">
    <property type="entry name" value="TF_LuxR_autoind-bd_dom_sf"/>
</dbReference>
<dbReference type="InterPro" id="IPR016032">
    <property type="entry name" value="Sig_transdc_resp-reg_C-effctor"/>
</dbReference>
<keyword evidence="1" id="KW-0805">Transcription regulation</keyword>
<dbReference type="PANTHER" id="PTHR44688:SF16">
    <property type="entry name" value="DNA-BINDING TRANSCRIPTIONAL ACTIVATOR DEVR_DOSR"/>
    <property type="match status" value="1"/>
</dbReference>
<keyword evidence="2" id="KW-0238">DNA-binding</keyword>
<protein>
    <submittedName>
        <fullName evidence="5">LuxR family transcriptional regulator</fullName>
    </submittedName>
</protein>
<sequence length="236" mass="26108">MGHWVASLLNALDTADSAEEAFAAIADGARHLGFEWCAYGVDRPLPFTRINCFQISNYAQSWQTRYAEACYLQVDPTVMRAKQSIEPMVWADSDLREAPQFWDEASSFGLRYGWAQSCIDASGRVGLLSLARGNEAIGEAEIKLKDPELRWLANRAHTAMSRHLGDGSQRRVPKLTPREVEVLRWAGDGKSARQTAQILGVKKCTVDLHVANVRRKLGANSRPAAVAQATARGLLR</sequence>
<dbReference type="PROSITE" id="PS50043">
    <property type="entry name" value="HTH_LUXR_2"/>
    <property type="match status" value="1"/>
</dbReference>
<feature type="domain" description="HTH luxR-type" evidence="4">
    <location>
        <begin position="168"/>
        <end position="233"/>
    </location>
</feature>
<dbReference type="InterPro" id="IPR036388">
    <property type="entry name" value="WH-like_DNA-bd_sf"/>
</dbReference>
<comment type="caution">
    <text evidence="5">The sequence shown here is derived from an EMBL/GenBank/DDBJ whole genome shotgun (WGS) entry which is preliminary data.</text>
</comment>
<name>A0A368XN37_9BURK</name>
<dbReference type="PRINTS" id="PR00038">
    <property type="entry name" value="HTHLUXR"/>
</dbReference>
<dbReference type="AlphaFoldDB" id="A0A368XN37"/>
<organism evidence="5 6">
    <name type="scientific">Pseudorhodoferax soli</name>
    <dbReference type="NCBI Taxonomy" id="545864"/>
    <lineage>
        <taxon>Bacteria</taxon>
        <taxon>Pseudomonadati</taxon>
        <taxon>Pseudomonadota</taxon>
        <taxon>Betaproteobacteria</taxon>
        <taxon>Burkholderiales</taxon>
        <taxon>Comamonadaceae</taxon>
    </lineage>
</organism>
<evidence type="ECO:0000256" key="2">
    <source>
        <dbReference type="ARBA" id="ARBA00023125"/>
    </source>
</evidence>
<evidence type="ECO:0000256" key="3">
    <source>
        <dbReference type="ARBA" id="ARBA00023163"/>
    </source>
</evidence>
<dbReference type="InterPro" id="IPR000792">
    <property type="entry name" value="Tscrpt_reg_LuxR_C"/>
</dbReference>
<dbReference type="Pfam" id="PF00196">
    <property type="entry name" value="GerE"/>
    <property type="match status" value="1"/>
</dbReference>
<dbReference type="GO" id="GO:0006355">
    <property type="term" value="P:regulation of DNA-templated transcription"/>
    <property type="evidence" value="ECO:0007669"/>
    <property type="project" value="InterPro"/>
</dbReference>
<evidence type="ECO:0000256" key="1">
    <source>
        <dbReference type="ARBA" id="ARBA00023015"/>
    </source>
</evidence>
<accession>A0A368XN37</accession>
<dbReference type="EMBL" id="QPJK01000006">
    <property type="protein sequence ID" value="RCW69390.1"/>
    <property type="molecule type" value="Genomic_DNA"/>
</dbReference>
<dbReference type="Gene3D" id="1.10.10.10">
    <property type="entry name" value="Winged helix-like DNA-binding domain superfamily/Winged helix DNA-binding domain"/>
    <property type="match status" value="1"/>
</dbReference>
<dbReference type="InterPro" id="IPR005143">
    <property type="entry name" value="TF_LuxR_autoind-bd_dom"/>
</dbReference>
<dbReference type="SMART" id="SM00421">
    <property type="entry name" value="HTH_LUXR"/>
    <property type="match status" value="1"/>
</dbReference>
<reference evidence="5 6" key="1">
    <citation type="submission" date="2018-07" db="EMBL/GenBank/DDBJ databases">
        <title>Genomic Encyclopedia of Type Strains, Phase IV (KMG-IV): sequencing the most valuable type-strain genomes for metagenomic binning, comparative biology and taxonomic classification.</title>
        <authorList>
            <person name="Goeker M."/>
        </authorList>
    </citation>
    <scope>NUCLEOTIDE SEQUENCE [LARGE SCALE GENOMIC DNA]</scope>
    <source>
        <strain evidence="5 6">DSM 21634</strain>
    </source>
</reference>
<keyword evidence="3" id="KW-0804">Transcription</keyword>
<gene>
    <name evidence="5" type="ORF">DES41_106264</name>
</gene>
<evidence type="ECO:0000313" key="5">
    <source>
        <dbReference type="EMBL" id="RCW69390.1"/>
    </source>
</evidence>
<keyword evidence="6" id="KW-1185">Reference proteome</keyword>
<dbReference type="CDD" id="cd06170">
    <property type="entry name" value="LuxR_C_like"/>
    <property type="match status" value="1"/>
</dbReference>
<dbReference type="PANTHER" id="PTHR44688">
    <property type="entry name" value="DNA-BINDING TRANSCRIPTIONAL ACTIVATOR DEVR_DOSR"/>
    <property type="match status" value="1"/>
</dbReference>
<dbReference type="GO" id="GO:0003677">
    <property type="term" value="F:DNA binding"/>
    <property type="evidence" value="ECO:0007669"/>
    <property type="project" value="UniProtKB-KW"/>
</dbReference>
<dbReference type="Gene3D" id="3.30.450.80">
    <property type="entry name" value="Transcription factor LuxR-like, autoinducer-binding domain"/>
    <property type="match status" value="1"/>
</dbReference>
<dbReference type="SUPFAM" id="SSF75516">
    <property type="entry name" value="Pheromone-binding domain of LuxR-like quorum-sensing transcription factors"/>
    <property type="match status" value="1"/>
</dbReference>
<proteinExistence type="predicted"/>
<dbReference type="Pfam" id="PF03472">
    <property type="entry name" value="Autoind_bind"/>
    <property type="match status" value="1"/>
</dbReference>
<dbReference type="SUPFAM" id="SSF46894">
    <property type="entry name" value="C-terminal effector domain of the bipartite response regulators"/>
    <property type="match status" value="1"/>
</dbReference>
<dbReference type="Proteomes" id="UP000252884">
    <property type="component" value="Unassembled WGS sequence"/>
</dbReference>
<evidence type="ECO:0000259" key="4">
    <source>
        <dbReference type="PROSITE" id="PS50043"/>
    </source>
</evidence>
<dbReference type="RefSeq" id="WP_170168251.1">
    <property type="nucleotide sequence ID" value="NZ_QPJK01000006.1"/>
</dbReference>
<evidence type="ECO:0000313" key="6">
    <source>
        <dbReference type="Proteomes" id="UP000252884"/>
    </source>
</evidence>